<keyword evidence="2" id="KW-1185">Reference proteome</keyword>
<sequence length="57" mass="6884">MAFEAAANAFFLREKRKLARHVDIPNCRKPYDFAIIICWWLKMAAFGWRFTKLRRAH</sequence>
<proteinExistence type="predicted"/>
<dbReference type="RefSeq" id="XP_024405986.1">
    <property type="nucleotide sequence ID" value="XM_024549281.1"/>
</dbReference>
<dbReference type="EMBL" id="JPDN02000010">
    <property type="protein sequence ID" value="PON27399.1"/>
    <property type="molecule type" value="Genomic_DNA"/>
</dbReference>
<dbReference type="AlphaFoldDB" id="A0A2P4ZSX7"/>
<organism evidence="1 2">
    <name type="scientific">Trichoderma gamsii</name>
    <dbReference type="NCBI Taxonomy" id="398673"/>
    <lineage>
        <taxon>Eukaryota</taxon>
        <taxon>Fungi</taxon>
        <taxon>Dikarya</taxon>
        <taxon>Ascomycota</taxon>
        <taxon>Pezizomycotina</taxon>
        <taxon>Sordariomycetes</taxon>
        <taxon>Hypocreomycetidae</taxon>
        <taxon>Hypocreales</taxon>
        <taxon>Hypocreaceae</taxon>
        <taxon>Trichoderma</taxon>
    </lineage>
</organism>
<gene>
    <name evidence="1" type="ORF">TGAM01_v203780</name>
</gene>
<comment type="caution">
    <text evidence="1">The sequence shown here is derived from an EMBL/GenBank/DDBJ whole genome shotgun (WGS) entry which is preliminary data.</text>
</comment>
<dbReference type="GeneID" id="36347474"/>
<accession>A0A2P4ZSX7</accession>
<evidence type="ECO:0000313" key="1">
    <source>
        <dbReference type="EMBL" id="PON27399.1"/>
    </source>
</evidence>
<protein>
    <submittedName>
        <fullName evidence="1">Uncharacterized protein</fullName>
    </submittedName>
</protein>
<evidence type="ECO:0000313" key="2">
    <source>
        <dbReference type="Proteomes" id="UP000054821"/>
    </source>
</evidence>
<name>A0A2P4ZSX7_9HYPO</name>
<reference evidence="1 2" key="1">
    <citation type="journal article" date="2016" name="Genome Announc.">
        <title>Draft Whole-Genome Sequence of Trichoderma gamsii T6085, a Promising Biocontrol Agent of Fusarium Head Blight on Wheat.</title>
        <authorList>
            <person name="Baroncelli R."/>
            <person name="Zapparata A."/>
            <person name="Piaggeschi G."/>
            <person name="Sarrocco S."/>
            <person name="Vannacci G."/>
        </authorList>
    </citation>
    <scope>NUCLEOTIDE SEQUENCE [LARGE SCALE GENOMIC DNA]</scope>
    <source>
        <strain evidence="1 2">T6085</strain>
    </source>
</reference>
<dbReference type="Proteomes" id="UP000054821">
    <property type="component" value="Unassembled WGS sequence"/>
</dbReference>